<comment type="caution">
    <text evidence="2">The sequence shown here is derived from an EMBL/GenBank/DDBJ whole genome shotgun (WGS) entry which is preliminary data.</text>
</comment>
<keyword evidence="3" id="KW-1185">Reference proteome</keyword>
<name>A0A5B0PKY9_PUCGR</name>
<gene>
    <name evidence="2" type="ORF">PGT21_032162</name>
</gene>
<evidence type="ECO:0000256" key="1">
    <source>
        <dbReference type="SAM" id="Phobius"/>
    </source>
</evidence>
<evidence type="ECO:0000313" key="3">
    <source>
        <dbReference type="Proteomes" id="UP000324748"/>
    </source>
</evidence>
<feature type="transmembrane region" description="Helical" evidence="1">
    <location>
        <begin position="20"/>
        <end position="42"/>
    </location>
</feature>
<dbReference type="AlphaFoldDB" id="A0A5B0PKY9"/>
<keyword evidence="1" id="KW-1133">Transmembrane helix</keyword>
<proteinExistence type="predicted"/>
<organism evidence="2 3">
    <name type="scientific">Puccinia graminis f. sp. tritici</name>
    <dbReference type="NCBI Taxonomy" id="56615"/>
    <lineage>
        <taxon>Eukaryota</taxon>
        <taxon>Fungi</taxon>
        <taxon>Dikarya</taxon>
        <taxon>Basidiomycota</taxon>
        <taxon>Pucciniomycotina</taxon>
        <taxon>Pucciniomycetes</taxon>
        <taxon>Pucciniales</taxon>
        <taxon>Pucciniaceae</taxon>
        <taxon>Puccinia</taxon>
    </lineage>
</organism>
<accession>A0A5B0PKY9</accession>
<keyword evidence="1" id="KW-0812">Transmembrane</keyword>
<dbReference type="EMBL" id="VSWC01000053">
    <property type="protein sequence ID" value="KAA1101881.1"/>
    <property type="molecule type" value="Genomic_DNA"/>
</dbReference>
<protein>
    <submittedName>
        <fullName evidence="2">Uncharacterized protein</fullName>
    </submittedName>
</protein>
<sequence>MNAISHLFKLWHWPFGLKVGGAAGNVTIATCLRGLGSVVVILRGVERSTRDSTLVELPSSSCSGCVVDGGDKRLMSKGFYIEP</sequence>
<reference evidence="2 3" key="1">
    <citation type="submission" date="2019-05" db="EMBL/GenBank/DDBJ databases">
        <title>Emergence of the Ug99 lineage of the wheat stem rust pathogen through somatic hybridization.</title>
        <authorList>
            <person name="Li F."/>
            <person name="Upadhyaya N.M."/>
            <person name="Sperschneider J."/>
            <person name="Matny O."/>
            <person name="Nguyen-Phuc H."/>
            <person name="Mago R."/>
            <person name="Raley C."/>
            <person name="Miller M.E."/>
            <person name="Silverstein K.A.T."/>
            <person name="Henningsen E."/>
            <person name="Hirsch C.D."/>
            <person name="Visser B."/>
            <person name="Pretorius Z.A."/>
            <person name="Steffenson B.J."/>
            <person name="Schwessinger B."/>
            <person name="Dodds P.N."/>
            <person name="Figueroa M."/>
        </authorList>
    </citation>
    <scope>NUCLEOTIDE SEQUENCE [LARGE SCALE GENOMIC DNA]</scope>
    <source>
        <strain evidence="2">21-0</strain>
    </source>
</reference>
<dbReference type="Proteomes" id="UP000324748">
    <property type="component" value="Unassembled WGS sequence"/>
</dbReference>
<keyword evidence="1" id="KW-0472">Membrane</keyword>
<evidence type="ECO:0000313" key="2">
    <source>
        <dbReference type="EMBL" id="KAA1101881.1"/>
    </source>
</evidence>